<dbReference type="Proteomes" id="UP000792457">
    <property type="component" value="Unassembled WGS sequence"/>
</dbReference>
<dbReference type="EMBL" id="KZ312450">
    <property type="protein sequence ID" value="KAG8240337.1"/>
    <property type="molecule type" value="Genomic_DNA"/>
</dbReference>
<organism evidence="1 2">
    <name type="scientific">Ladona fulva</name>
    <name type="common">Scarce chaser dragonfly</name>
    <name type="synonym">Libellula fulva</name>
    <dbReference type="NCBI Taxonomy" id="123851"/>
    <lineage>
        <taxon>Eukaryota</taxon>
        <taxon>Metazoa</taxon>
        <taxon>Ecdysozoa</taxon>
        <taxon>Arthropoda</taxon>
        <taxon>Hexapoda</taxon>
        <taxon>Insecta</taxon>
        <taxon>Pterygota</taxon>
        <taxon>Palaeoptera</taxon>
        <taxon>Odonata</taxon>
        <taxon>Epiprocta</taxon>
        <taxon>Anisoptera</taxon>
        <taxon>Libelluloidea</taxon>
        <taxon>Libellulidae</taxon>
        <taxon>Ladona</taxon>
    </lineage>
</organism>
<evidence type="ECO:0000313" key="2">
    <source>
        <dbReference type="Proteomes" id="UP000792457"/>
    </source>
</evidence>
<gene>
    <name evidence="1" type="ORF">J437_LFUL000812</name>
</gene>
<name>A0A8K0PBM5_LADFU</name>
<reference evidence="1" key="2">
    <citation type="submission" date="2017-10" db="EMBL/GenBank/DDBJ databases">
        <title>Ladona fulva Genome sequencing and assembly.</title>
        <authorList>
            <person name="Murali S."/>
            <person name="Richards S."/>
            <person name="Bandaranaike D."/>
            <person name="Bellair M."/>
            <person name="Blankenburg K."/>
            <person name="Chao H."/>
            <person name="Dinh H."/>
            <person name="Doddapaneni H."/>
            <person name="Dugan-Rocha S."/>
            <person name="Elkadiri S."/>
            <person name="Gnanaolivu R."/>
            <person name="Hernandez B."/>
            <person name="Skinner E."/>
            <person name="Javaid M."/>
            <person name="Lee S."/>
            <person name="Li M."/>
            <person name="Ming W."/>
            <person name="Munidasa M."/>
            <person name="Muniz J."/>
            <person name="Nguyen L."/>
            <person name="Hughes D."/>
            <person name="Osuji N."/>
            <person name="Pu L.-L."/>
            <person name="Puazo M."/>
            <person name="Qu C."/>
            <person name="Quiroz J."/>
            <person name="Raj R."/>
            <person name="Weissenberger G."/>
            <person name="Xin Y."/>
            <person name="Zou X."/>
            <person name="Han Y."/>
            <person name="Worley K."/>
            <person name="Muzny D."/>
            <person name="Gibbs R."/>
        </authorList>
    </citation>
    <scope>NUCLEOTIDE SEQUENCE</scope>
    <source>
        <strain evidence="1">Sampled in the wild</strain>
    </source>
</reference>
<accession>A0A8K0PBM5</accession>
<proteinExistence type="predicted"/>
<dbReference type="AlphaFoldDB" id="A0A8K0PBM5"/>
<reference evidence="1" key="1">
    <citation type="submission" date="2013-04" db="EMBL/GenBank/DDBJ databases">
        <authorList>
            <person name="Qu J."/>
            <person name="Murali S.C."/>
            <person name="Bandaranaike D."/>
            <person name="Bellair M."/>
            <person name="Blankenburg K."/>
            <person name="Chao H."/>
            <person name="Dinh H."/>
            <person name="Doddapaneni H."/>
            <person name="Downs B."/>
            <person name="Dugan-Rocha S."/>
            <person name="Elkadiri S."/>
            <person name="Gnanaolivu R.D."/>
            <person name="Hernandez B."/>
            <person name="Javaid M."/>
            <person name="Jayaseelan J.C."/>
            <person name="Lee S."/>
            <person name="Li M."/>
            <person name="Ming W."/>
            <person name="Munidasa M."/>
            <person name="Muniz J."/>
            <person name="Nguyen L."/>
            <person name="Ongeri F."/>
            <person name="Osuji N."/>
            <person name="Pu L.-L."/>
            <person name="Puazo M."/>
            <person name="Qu C."/>
            <person name="Quiroz J."/>
            <person name="Raj R."/>
            <person name="Weissenberger G."/>
            <person name="Xin Y."/>
            <person name="Zou X."/>
            <person name="Han Y."/>
            <person name="Richards S."/>
            <person name="Worley K."/>
            <person name="Muzny D."/>
            <person name="Gibbs R."/>
        </authorList>
    </citation>
    <scope>NUCLEOTIDE SEQUENCE</scope>
    <source>
        <strain evidence="1">Sampled in the wild</strain>
    </source>
</reference>
<protein>
    <submittedName>
        <fullName evidence="1">Uncharacterized protein</fullName>
    </submittedName>
</protein>
<comment type="caution">
    <text evidence="1">The sequence shown here is derived from an EMBL/GenBank/DDBJ whole genome shotgun (WGS) entry which is preliminary data.</text>
</comment>
<keyword evidence="2" id="KW-1185">Reference proteome</keyword>
<sequence>MAANSVMLFQDKYQHFHCWKRASILTFAHGSSLGHQGGRVDSLPQPGLPRPTKEIQSFFSSVYWRVSRVVQNDDCYKKQALSTHFTGVNSHKNDFYRLLSSAIPMLEE</sequence>
<evidence type="ECO:0000313" key="1">
    <source>
        <dbReference type="EMBL" id="KAG8240337.1"/>
    </source>
</evidence>